<proteinExistence type="predicted"/>
<evidence type="ECO:0000313" key="2">
    <source>
        <dbReference type="EMBL" id="MDT8903696.1"/>
    </source>
</evidence>
<comment type="caution">
    <text evidence="2">The sequence shown here is derived from an EMBL/GenBank/DDBJ whole genome shotgun (WGS) entry which is preliminary data.</text>
</comment>
<dbReference type="Pfam" id="PF12673">
    <property type="entry name" value="SipL"/>
    <property type="match status" value="1"/>
</dbReference>
<protein>
    <submittedName>
        <fullName evidence="2">DUF3794 domain-containing protein</fullName>
    </submittedName>
</protein>
<reference evidence="2 3" key="1">
    <citation type="submission" date="2023-07" db="EMBL/GenBank/DDBJ databases">
        <title>The novel representative of Negativicutes class, Anaeroselena agilis gen. nov. sp. nov.</title>
        <authorList>
            <person name="Prokofeva M.I."/>
            <person name="Elcheninov A.G."/>
            <person name="Klyukina A."/>
            <person name="Kublanov I.V."/>
            <person name="Frolov E.N."/>
            <person name="Podosokorskaya O.A."/>
        </authorList>
    </citation>
    <scope>NUCLEOTIDE SEQUENCE [LARGE SCALE GENOMIC DNA]</scope>
    <source>
        <strain evidence="2 3">4137-cl</strain>
    </source>
</reference>
<dbReference type="Proteomes" id="UP001254848">
    <property type="component" value="Unassembled WGS sequence"/>
</dbReference>
<dbReference type="RefSeq" id="WP_413782144.1">
    <property type="nucleotide sequence ID" value="NZ_JAUOZS010000001.1"/>
</dbReference>
<name>A0ABU3P6C1_9FIRM</name>
<gene>
    <name evidence="2" type="ORF">Q4T40_20910</name>
</gene>
<keyword evidence="3" id="KW-1185">Reference proteome</keyword>
<dbReference type="InterPro" id="IPR024300">
    <property type="entry name" value="SipL_SPOCS_dom"/>
</dbReference>
<dbReference type="EMBL" id="JAUOZS010000001">
    <property type="protein sequence ID" value="MDT8903696.1"/>
    <property type="molecule type" value="Genomic_DNA"/>
</dbReference>
<evidence type="ECO:0000259" key="1">
    <source>
        <dbReference type="Pfam" id="PF12673"/>
    </source>
</evidence>
<sequence length="224" mass="24785">MDDKNLRQTVSASAVGTTMVAPANCTLGVQAGPIIVRQVIGEVEKQKVLDINVVVPPEKPAIEQIIDVFVKDVDVNSVDVITDKVIVRGDLEIKAIYVADQPDQAVHAVEIRHVKWTQDIEIIGARKGMDAEASVVVEFVDYDVEEHSHAHRAKYGTMKKWHDDDDCDDDDDNDNCDDECDHHHHHHCGNLRDFDVSVVLKITAKVLTDREVQIGAAMPATPKG</sequence>
<feature type="domain" description="SipL SPOCS" evidence="1">
    <location>
        <begin position="62"/>
        <end position="144"/>
    </location>
</feature>
<organism evidence="2 3">
    <name type="scientific">Anaeroselena agilis</name>
    <dbReference type="NCBI Taxonomy" id="3063788"/>
    <lineage>
        <taxon>Bacteria</taxon>
        <taxon>Bacillati</taxon>
        <taxon>Bacillota</taxon>
        <taxon>Negativicutes</taxon>
        <taxon>Acetonemataceae</taxon>
        <taxon>Anaeroselena</taxon>
    </lineage>
</organism>
<accession>A0ABU3P6C1</accession>
<evidence type="ECO:0000313" key="3">
    <source>
        <dbReference type="Proteomes" id="UP001254848"/>
    </source>
</evidence>